<dbReference type="Proteomes" id="UP001278738">
    <property type="component" value="Unassembled WGS sequence"/>
</dbReference>
<evidence type="ECO:0000313" key="7">
    <source>
        <dbReference type="Proteomes" id="UP001278738"/>
    </source>
</evidence>
<evidence type="ECO:0000256" key="2">
    <source>
        <dbReference type="SAM" id="SignalP"/>
    </source>
</evidence>
<dbReference type="InterPro" id="IPR050546">
    <property type="entry name" value="Glycosyl_Hydrlase_16"/>
</dbReference>
<keyword evidence="7" id="KW-1185">Reference proteome</keyword>
<feature type="domain" description="GH16" evidence="3">
    <location>
        <begin position="304"/>
        <end position="553"/>
    </location>
</feature>
<dbReference type="PROSITE" id="PS51257">
    <property type="entry name" value="PROKAR_LIPOPROTEIN"/>
    <property type="match status" value="1"/>
</dbReference>
<dbReference type="SUPFAM" id="SSF49899">
    <property type="entry name" value="Concanavalin A-like lectins/glucanases"/>
    <property type="match status" value="1"/>
</dbReference>
<dbReference type="RefSeq" id="WP_229973552.1">
    <property type="nucleotide sequence ID" value="NZ_CP087133.1"/>
</dbReference>
<sequence length="553" mass="59130">MSKKTIIKIISLFTILLMTGCQKDDYAFGDLSAPNNLKITAEIVGSTTAAPNGDGSGMVKLTATADNAISYKFVFSDGTSENSPSGIFTKRFTKTGVNTYTVTAIANGRGGVATNTTIDVTVVSDFSDDEAVQFLTGGSSKKWYWSASEPGHLGVGQNDGDATKNYYANYYQAAAWEKAAAPASSCLYENVLTFSLDGEQLKYQLDNGGSTFFNASFASVAGGSSPDDACLAYNTGGLKTVSLSPSESVVMANPNNATQTRGTTMNFSDGGFMGYYIGQSSYEILSITANRMVVRAVMGGNPALAWYHIFTTTKPTQNQAVDYTNLVFSDEFNTDGAPDATKWGFDTGRGDNGWGNGEKQNYTTANTNVIVQGGNLKITAKKEASGGADYSSARLKSENKFEFTYGKVEVRAKLPIGAGTWPAIWMLGENYATNTWPACGEIDIMEHVGNNQNVIHGTLHYPGNSGGNGNTGSKTIANVSTEFHVYKTIWSPASVKIYVDDELIHSVANSASLPFNKDFFLILNVAMGGSFGGNIDPAFTQSSMEIDYVRVYQ</sequence>
<dbReference type="InterPro" id="IPR013320">
    <property type="entry name" value="ConA-like_dom_sf"/>
</dbReference>
<dbReference type="EMBL" id="JAWXVG010000002">
    <property type="protein sequence ID" value="MDX6181744.1"/>
    <property type="molecule type" value="Genomic_DNA"/>
</dbReference>
<dbReference type="GO" id="GO:0004553">
    <property type="term" value="F:hydrolase activity, hydrolyzing O-glycosyl compounds"/>
    <property type="evidence" value="ECO:0007669"/>
    <property type="project" value="InterPro"/>
</dbReference>
<comment type="similarity">
    <text evidence="1">Belongs to the glycosyl hydrolase 16 family.</text>
</comment>
<accession>A0AAJ2S838</accession>
<evidence type="ECO:0000313" key="6">
    <source>
        <dbReference type="Proteomes" id="UP001270053"/>
    </source>
</evidence>
<evidence type="ECO:0000313" key="4">
    <source>
        <dbReference type="EMBL" id="MDX6181744.1"/>
    </source>
</evidence>
<comment type="caution">
    <text evidence="5">The sequence shown here is derived from an EMBL/GenBank/DDBJ whole genome shotgun (WGS) entry which is preliminary data.</text>
</comment>
<dbReference type="Gene3D" id="2.60.120.200">
    <property type="match status" value="1"/>
</dbReference>
<dbReference type="AlphaFoldDB" id="A0AAJ2S838"/>
<dbReference type="GO" id="GO:0005975">
    <property type="term" value="P:carbohydrate metabolic process"/>
    <property type="evidence" value="ECO:0007669"/>
    <property type="project" value="InterPro"/>
</dbReference>
<dbReference type="InterPro" id="IPR000757">
    <property type="entry name" value="Beta-glucanase-like"/>
</dbReference>
<evidence type="ECO:0000256" key="1">
    <source>
        <dbReference type="ARBA" id="ARBA00006865"/>
    </source>
</evidence>
<dbReference type="PANTHER" id="PTHR10963:SF55">
    <property type="entry name" value="GLYCOSIDE HYDROLASE FAMILY 16 PROTEIN"/>
    <property type="match status" value="1"/>
</dbReference>
<dbReference type="CDD" id="cd08023">
    <property type="entry name" value="GH16_laminarinase_like"/>
    <property type="match status" value="1"/>
</dbReference>
<feature type="chain" id="PRO_5042530761" evidence="2">
    <location>
        <begin position="24"/>
        <end position="553"/>
    </location>
</feature>
<protein>
    <submittedName>
        <fullName evidence="5">Family 16 glycosylhydrolase</fullName>
    </submittedName>
</protein>
<evidence type="ECO:0000313" key="5">
    <source>
        <dbReference type="EMBL" id="MDX6185222.1"/>
    </source>
</evidence>
<feature type="signal peptide" evidence="2">
    <location>
        <begin position="1"/>
        <end position="23"/>
    </location>
</feature>
<gene>
    <name evidence="4" type="ORF">SGQ18_06225</name>
    <name evidence="5" type="ORF">SGQ44_05610</name>
</gene>
<organism evidence="5 6">
    <name type="scientific">Flavobacterium flavipigmentatum</name>
    <dbReference type="NCBI Taxonomy" id="2893884"/>
    <lineage>
        <taxon>Bacteria</taxon>
        <taxon>Pseudomonadati</taxon>
        <taxon>Bacteroidota</taxon>
        <taxon>Flavobacteriia</taxon>
        <taxon>Flavobacteriales</taxon>
        <taxon>Flavobacteriaceae</taxon>
        <taxon>Flavobacterium</taxon>
    </lineage>
</organism>
<dbReference type="Proteomes" id="UP001270053">
    <property type="component" value="Unassembled WGS sequence"/>
</dbReference>
<proteinExistence type="inferred from homology"/>
<evidence type="ECO:0000259" key="3">
    <source>
        <dbReference type="PROSITE" id="PS51762"/>
    </source>
</evidence>
<dbReference type="EMBL" id="JAWXVH010000002">
    <property type="protein sequence ID" value="MDX6185222.1"/>
    <property type="molecule type" value="Genomic_DNA"/>
</dbReference>
<dbReference type="PANTHER" id="PTHR10963">
    <property type="entry name" value="GLYCOSYL HYDROLASE-RELATED"/>
    <property type="match status" value="1"/>
</dbReference>
<name>A0AAJ2S838_9FLAO</name>
<dbReference type="CDD" id="cd00146">
    <property type="entry name" value="PKD"/>
    <property type="match status" value="1"/>
</dbReference>
<dbReference type="Pfam" id="PF00722">
    <property type="entry name" value="Glyco_hydro_16"/>
    <property type="match status" value="1"/>
</dbReference>
<keyword evidence="2" id="KW-0732">Signal</keyword>
<dbReference type="PROSITE" id="PS51762">
    <property type="entry name" value="GH16_2"/>
    <property type="match status" value="1"/>
</dbReference>
<reference evidence="5 7" key="1">
    <citation type="submission" date="2023-11" db="EMBL/GenBank/DDBJ databases">
        <title>Unpublished Manusciprt.</title>
        <authorList>
            <person name="Saticioglu I.B."/>
            <person name="Ay H."/>
            <person name="Ajmi N."/>
            <person name="Altun S."/>
            <person name="Duman M."/>
        </authorList>
    </citation>
    <scope>NUCLEOTIDE SEQUENCE</scope>
    <source>
        <strain evidence="4 7">Fl-33</strain>
        <strain evidence="5">Fl-77</strain>
    </source>
</reference>